<accession>A0A1H7ZCR4</accession>
<dbReference type="InterPro" id="IPR010359">
    <property type="entry name" value="IrrE_HExxH"/>
</dbReference>
<dbReference type="PANTHER" id="PTHR43236">
    <property type="entry name" value="ANTITOXIN HIGA1"/>
    <property type="match status" value="1"/>
</dbReference>
<dbReference type="OrthoDB" id="9794834at2"/>
<dbReference type="GO" id="GO:0003677">
    <property type="term" value="F:DNA binding"/>
    <property type="evidence" value="ECO:0007669"/>
    <property type="project" value="InterPro"/>
</dbReference>
<dbReference type="RefSeq" id="WP_075009644.1">
    <property type="nucleotide sequence ID" value="NZ_FOAP01000018.1"/>
</dbReference>
<keyword evidence="4" id="KW-1185">Reference proteome</keyword>
<dbReference type="Pfam" id="PF01381">
    <property type="entry name" value="HTH_3"/>
    <property type="match status" value="1"/>
</dbReference>
<evidence type="ECO:0000259" key="2">
    <source>
        <dbReference type="PROSITE" id="PS50943"/>
    </source>
</evidence>
<dbReference type="InterPro" id="IPR001387">
    <property type="entry name" value="Cro/C1-type_HTH"/>
</dbReference>
<evidence type="ECO:0000313" key="4">
    <source>
        <dbReference type="Proteomes" id="UP000182719"/>
    </source>
</evidence>
<dbReference type="SUPFAM" id="SSF47413">
    <property type="entry name" value="lambda repressor-like DNA-binding domains"/>
    <property type="match status" value="1"/>
</dbReference>
<protein>
    <submittedName>
        <fullName evidence="3">Zn-dependent peptidase ImmA, M78 family</fullName>
    </submittedName>
</protein>
<dbReference type="InterPro" id="IPR010982">
    <property type="entry name" value="Lambda_DNA-bd_dom_sf"/>
</dbReference>
<dbReference type="InterPro" id="IPR052345">
    <property type="entry name" value="Rad_response_metalloprotease"/>
</dbReference>
<dbReference type="Gene3D" id="1.10.260.40">
    <property type="entry name" value="lambda repressor-like DNA-binding domains"/>
    <property type="match status" value="1"/>
</dbReference>
<dbReference type="PANTHER" id="PTHR43236:SF1">
    <property type="entry name" value="BLL7220 PROTEIN"/>
    <property type="match status" value="1"/>
</dbReference>
<proteinExistence type="inferred from homology"/>
<evidence type="ECO:0000256" key="1">
    <source>
        <dbReference type="ARBA" id="ARBA00007227"/>
    </source>
</evidence>
<dbReference type="Pfam" id="PF06114">
    <property type="entry name" value="Peptidase_M78"/>
    <property type="match status" value="1"/>
</dbReference>
<dbReference type="CDD" id="cd00093">
    <property type="entry name" value="HTH_XRE"/>
    <property type="match status" value="1"/>
</dbReference>
<dbReference type="Proteomes" id="UP000182719">
    <property type="component" value="Unassembled WGS sequence"/>
</dbReference>
<organism evidence="3 4">
    <name type="scientific">Stigmatella aurantiaca</name>
    <dbReference type="NCBI Taxonomy" id="41"/>
    <lineage>
        <taxon>Bacteria</taxon>
        <taxon>Pseudomonadati</taxon>
        <taxon>Myxococcota</taxon>
        <taxon>Myxococcia</taxon>
        <taxon>Myxococcales</taxon>
        <taxon>Cystobacterineae</taxon>
        <taxon>Archangiaceae</taxon>
        <taxon>Stigmatella</taxon>
    </lineage>
</organism>
<name>A0A1H7ZCR4_STIAU</name>
<dbReference type="EMBL" id="FOAP01000018">
    <property type="protein sequence ID" value="SEM56021.1"/>
    <property type="molecule type" value="Genomic_DNA"/>
</dbReference>
<feature type="domain" description="HTH cro/C1-type" evidence="2">
    <location>
        <begin position="14"/>
        <end position="65"/>
    </location>
</feature>
<dbReference type="Gene3D" id="1.10.10.2910">
    <property type="match status" value="1"/>
</dbReference>
<gene>
    <name evidence="3" type="ORF">SAMN05444354_118161</name>
</gene>
<dbReference type="AlphaFoldDB" id="A0A1H7ZCR4"/>
<sequence length="355" mass="39885">MSDHAFTADMFVSAREEAGLTQGALAEAMGVTQGTVSKVENGQLPPTKEFLEKAAAILGCRSSYFFRRPRHHRLPLTFYRKKVKLPALALKKIHATVIRKRADLEDLLRSAEVPENRVPSIDLKSSGRSAAEAAREVRIRWNLPRGPIDDLTSELEDRGVVIIVLDFGTDLIDGLSTFEPSDGLPPAVFLNKRCPPDRARFTLAHELGHIVLHHHLVYPPDECEGEADAFASEFLMPEADIRGFLGRLDLETAAALKQAWKVSIAALVMRAAQLDRISEARKRSLFIELGRRGWRAREPVEFPPEEPTVYSELAQFHIEDLQFTEEQLSDVLAIPVERLRAEFFPQRRGGLRLVQ</sequence>
<reference evidence="4" key="1">
    <citation type="submission" date="2016-10" db="EMBL/GenBank/DDBJ databases">
        <authorList>
            <person name="Varghese N."/>
            <person name="Submissions S."/>
        </authorList>
    </citation>
    <scope>NUCLEOTIDE SEQUENCE [LARGE SCALE GENOMIC DNA]</scope>
    <source>
        <strain evidence="4">DSM 17044</strain>
    </source>
</reference>
<comment type="similarity">
    <text evidence="1">Belongs to the short-chain fatty acyl-CoA assimilation regulator (ScfR) family.</text>
</comment>
<evidence type="ECO:0000313" key="3">
    <source>
        <dbReference type="EMBL" id="SEM56021.1"/>
    </source>
</evidence>
<dbReference type="SMART" id="SM00530">
    <property type="entry name" value="HTH_XRE"/>
    <property type="match status" value="1"/>
</dbReference>
<dbReference type="PROSITE" id="PS50943">
    <property type="entry name" value="HTH_CROC1"/>
    <property type="match status" value="1"/>
</dbReference>